<organism evidence="2 3">
    <name type="scientific">Cephalotrichum gorgonifer</name>
    <dbReference type="NCBI Taxonomy" id="2041049"/>
    <lineage>
        <taxon>Eukaryota</taxon>
        <taxon>Fungi</taxon>
        <taxon>Dikarya</taxon>
        <taxon>Ascomycota</taxon>
        <taxon>Pezizomycotina</taxon>
        <taxon>Sordariomycetes</taxon>
        <taxon>Hypocreomycetidae</taxon>
        <taxon>Microascales</taxon>
        <taxon>Microascaceae</taxon>
        <taxon>Cephalotrichum</taxon>
    </lineage>
</organism>
<feature type="signal peptide" evidence="1">
    <location>
        <begin position="1"/>
        <end position="21"/>
    </location>
</feature>
<proteinExistence type="predicted"/>
<dbReference type="EMBL" id="ONZQ02000003">
    <property type="protein sequence ID" value="SPN99742.1"/>
    <property type="molecule type" value="Genomic_DNA"/>
</dbReference>
<accession>A0AAE8SSS4</accession>
<reference evidence="2" key="1">
    <citation type="submission" date="2018-03" db="EMBL/GenBank/DDBJ databases">
        <authorList>
            <person name="Guldener U."/>
        </authorList>
    </citation>
    <scope>NUCLEOTIDE SEQUENCE</scope>
</reference>
<keyword evidence="1" id="KW-0732">Signal</keyword>
<feature type="chain" id="PRO_5042200573" evidence="1">
    <location>
        <begin position="22"/>
        <end position="148"/>
    </location>
</feature>
<name>A0AAE8SSS4_9PEZI</name>
<dbReference type="Proteomes" id="UP001187682">
    <property type="component" value="Unassembled WGS sequence"/>
</dbReference>
<dbReference type="AlphaFoldDB" id="A0AAE8SSS4"/>
<evidence type="ECO:0000313" key="3">
    <source>
        <dbReference type="Proteomes" id="UP001187682"/>
    </source>
</evidence>
<gene>
    <name evidence="2" type="ORF">DNG_02593</name>
</gene>
<protein>
    <submittedName>
        <fullName evidence="2">Uncharacterized protein</fullName>
    </submittedName>
</protein>
<evidence type="ECO:0000256" key="1">
    <source>
        <dbReference type="SAM" id="SignalP"/>
    </source>
</evidence>
<evidence type="ECO:0000313" key="2">
    <source>
        <dbReference type="EMBL" id="SPN99742.1"/>
    </source>
</evidence>
<keyword evidence="3" id="KW-1185">Reference proteome</keyword>
<comment type="caution">
    <text evidence="2">The sequence shown here is derived from an EMBL/GenBank/DDBJ whole genome shotgun (WGS) entry which is preliminary data.</text>
</comment>
<sequence>MVVYGRNLLAAMALLLAGATAIDLTSEMNSGWTLGLRPRQAAQNLQSFAGSLGGVAASAISNSGDPERPFTVDGDTFNDFATAAGRSCDNQKNNCAELANNGGGDFEVGDCDKQNEACKAGISSASATSFGEPALVSSDAQFDFFCDV</sequence>